<dbReference type="RefSeq" id="WP_108633491.1">
    <property type="nucleotide sequence ID" value="NZ_QCXX01000002.1"/>
</dbReference>
<sequence>MDNIGINIKINGEQITRAGFNESHYVLHAMAAFARRRGSNDAFGFHVGGLDSDADSHVDWLKTTLNLGDIITLEIVKGPFDPSKPRLPQVISEEDQLKYELELFYRLKEELKDHIEG</sequence>
<accession>A0A363NWS3</accession>
<dbReference type="EMBL" id="QCXX01000002">
    <property type="protein sequence ID" value="PUV25158.1"/>
    <property type="molecule type" value="Genomic_DNA"/>
</dbReference>
<evidence type="ECO:0000313" key="1">
    <source>
        <dbReference type="EMBL" id="PUV25158.1"/>
    </source>
</evidence>
<proteinExistence type="predicted"/>
<evidence type="ECO:0000313" key="2">
    <source>
        <dbReference type="Proteomes" id="UP000250831"/>
    </source>
</evidence>
<reference evidence="1 2" key="1">
    <citation type="submission" date="2018-04" db="EMBL/GenBank/DDBJ databases">
        <title>Sphingobacterium sp. M46 Genome.</title>
        <authorList>
            <person name="Cheng J."/>
            <person name="Li Y."/>
        </authorList>
    </citation>
    <scope>NUCLEOTIDE SEQUENCE [LARGE SCALE GENOMIC DNA]</scope>
    <source>
        <strain evidence="1 2">M46</strain>
    </source>
</reference>
<comment type="caution">
    <text evidence="1">The sequence shown here is derived from an EMBL/GenBank/DDBJ whole genome shotgun (WGS) entry which is preliminary data.</text>
</comment>
<dbReference type="AlphaFoldDB" id="A0A363NWS3"/>
<gene>
    <name evidence="1" type="ORF">DCO56_09475</name>
</gene>
<dbReference type="Proteomes" id="UP000250831">
    <property type="component" value="Unassembled WGS sequence"/>
</dbReference>
<organism evidence="1 2">
    <name type="scientific">Sphingobacterium athyrii</name>
    <dbReference type="NCBI Taxonomy" id="2152717"/>
    <lineage>
        <taxon>Bacteria</taxon>
        <taxon>Pseudomonadati</taxon>
        <taxon>Bacteroidota</taxon>
        <taxon>Sphingobacteriia</taxon>
        <taxon>Sphingobacteriales</taxon>
        <taxon>Sphingobacteriaceae</taxon>
        <taxon>Sphingobacterium</taxon>
    </lineage>
</organism>
<keyword evidence="2" id="KW-1185">Reference proteome</keyword>
<protein>
    <submittedName>
        <fullName evidence="1">Uncharacterized protein</fullName>
    </submittedName>
</protein>
<dbReference type="OrthoDB" id="1442549at2"/>
<name>A0A363NWS3_9SPHI</name>